<name>A0A4C1YPT8_EUMVA</name>
<comment type="caution">
    <text evidence="1">The sequence shown here is derived from an EMBL/GenBank/DDBJ whole genome shotgun (WGS) entry which is preliminary data.</text>
</comment>
<protein>
    <submittedName>
        <fullName evidence="1">Uncharacterized protein</fullName>
    </submittedName>
</protein>
<gene>
    <name evidence="1" type="ORF">EVAR_57122_1</name>
</gene>
<evidence type="ECO:0000313" key="1">
    <source>
        <dbReference type="EMBL" id="GBP78276.1"/>
    </source>
</evidence>
<sequence length="70" mass="7410">MASITTIFSTGPQPALDLAIEDETEIDIKSFVLAVLAVSPSSIDAKGTKMHSVSTRAEPPTRVHMKVSIA</sequence>
<dbReference type="EMBL" id="BGZK01001364">
    <property type="protein sequence ID" value="GBP78276.1"/>
    <property type="molecule type" value="Genomic_DNA"/>
</dbReference>
<dbReference type="AlphaFoldDB" id="A0A4C1YPT8"/>
<organism evidence="1 2">
    <name type="scientific">Eumeta variegata</name>
    <name type="common">Bagworm moth</name>
    <name type="synonym">Eumeta japonica</name>
    <dbReference type="NCBI Taxonomy" id="151549"/>
    <lineage>
        <taxon>Eukaryota</taxon>
        <taxon>Metazoa</taxon>
        <taxon>Ecdysozoa</taxon>
        <taxon>Arthropoda</taxon>
        <taxon>Hexapoda</taxon>
        <taxon>Insecta</taxon>
        <taxon>Pterygota</taxon>
        <taxon>Neoptera</taxon>
        <taxon>Endopterygota</taxon>
        <taxon>Lepidoptera</taxon>
        <taxon>Glossata</taxon>
        <taxon>Ditrysia</taxon>
        <taxon>Tineoidea</taxon>
        <taxon>Psychidae</taxon>
        <taxon>Oiketicinae</taxon>
        <taxon>Eumeta</taxon>
    </lineage>
</organism>
<keyword evidence="2" id="KW-1185">Reference proteome</keyword>
<accession>A0A4C1YPT8</accession>
<reference evidence="1 2" key="1">
    <citation type="journal article" date="2019" name="Commun. Biol.">
        <title>The bagworm genome reveals a unique fibroin gene that provides high tensile strength.</title>
        <authorList>
            <person name="Kono N."/>
            <person name="Nakamura H."/>
            <person name="Ohtoshi R."/>
            <person name="Tomita M."/>
            <person name="Numata K."/>
            <person name="Arakawa K."/>
        </authorList>
    </citation>
    <scope>NUCLEOTIDE SEQUENCE [LARGE SCALE GENOMIC DNA]</scope>
</reference>
<proteinExistence type="predicted"/>
<evidence type="ECO:0000313" key="2">
    <source>
        <dbReference type="Proteomes" id="UP000299102"/>
    </source>
</evidence>
<dbReference type="Proteomes" id="UP000299102">
    <property type="component" value="Unassembled WGS sequence"/>
</dbReference>